<dbReference type="InterPro" id="IPR056935">
    <property type="entry name" value="Rv0428c-like_C"/>
</dbReference>
<dbReference type="Pfam" id="PF24553">
    <property type="entry name" value="Rv0428c_C"/>
    <property type="match status" value="1"/>
</dbReference>
<dbReference type="OrthoDB" id="9805924at2"/>
<dbReference type="AlphaFoldDB" id="A0A1W6ZIK4"/>
<dbReference type="RefSeq" id="WP_086080772.1">
    <property type="nucleotide sequence ID" value="NZ_CP021111.1"/>
</dbReference>
<dbReference type="InterPro" id="IPR016181">
    <property type="entry name" value="Acyl_CoA_acyltransferase"/>
</dbReference>
<dbReference type="InterPro" id="IPR000182">
    <property type="entry name" value="GNAT_dom"/>
</dbReference>
<sequence>MHSAPVTETLHAPTAFAATHAQRADLMRVEEAALNATVVRQQMLYDGWLVRWAPSRAKRMRSVNVLGASTRPLDERLAHCSALYARHGLPLLFRLTSLCPDPTLDRAIGERGFVAYGHTRVMARDIVADELANTVSTLGMRQVDSSAFAAAVGMLRGSGEAEVAEHAARLAAIAVDMLPIVAHDADGTCVATALAVFDGDLMGVFDVVTLAARRGVGIATQLMHHLMACAAQRGARQAYLQVEPENIAARSLYGRLGFSDRYEYWYRSLPGNTAP</sequence>
<evidence type="ECO:0000313" key="3">
    <source>
        <dbReference type="Proteomes" id="UP000194161"/>
    </source>
</evidence>
<evidence type="ECO:0000259" key="1">
    <source>
        <dbReference type="PROSITE" id="PS51186"/>
    </source>
</evidence>
<name>A0A1W6ZIK4_9BORD</name>
<dbReference type="PROSITE" id="PS51186">
    <property type="entry name" value="GNAT"/>
    <property type="match status" value="1"/>
</dbReference>
<dbReference type="CDD" id="cd04301">
    <property type="entry name" value="NAT_SF"/>
    <property type="match status" value="1"/>
</dbReference>
<feature type="domain" description="N-acetyltransferase" evidence="1">
    <location>
        <begin position="138"/>
        <end position="275"/>
    </location>
</feature>
<gene>
    <name evidence="2" type="ORF">CAL15_23810</name>
</gene>
<reference evidence="2 3" key="1">
    <citation type="submission" date="2017-05" db="EMBL/GenBank/DDBJ databases">
        <title>Complete and WGS of Bordetella genogroups.</title>
        <authorList>
            <person name="Spilker T."/>
            <person name="LiPuma J."/>
        </authorList>
    </citation>
    <scope>NUCLEOTIDE SEQUENCE [LARGE SCALE GENOMIC DNA]</scope>
    <source>
        <strain evidence="2 3">AU7206</strain>
    </source>
</reference>
<dbReference type="EMBL" id="CP021111">
    <property type="protein sequence ID" value="ARP97132.1"/>
    <property type="molecule type" value="Genomic_DNA"/>
</dbReference>
<dbReference type="GO" id="GO:0016747">
    <property type="term" value="F:acyltransferase activity, transferring groups other than amino-acyl groups"/>
    <property type="evidence" value="ECO:0007669"/>
    <property type="project" value="InterPro"/>
</dbReference>
<dbReference type="STRING" id="463040.CAL15_23810"/>
<protein>
    <recommendedName>
        <fullName evidence="1">N-acetyltransferase domain-containing protein</fullName>
    </recommendedName>
</protein>
<keyword evidence="3" id="KW-1185">Reference proteome</keyword>
<dbReference type="Proteomes" id="UP000194161">
    <property type="component" value="Chromosome"/>
</dbReference>
<dbReference type="SUPFAM" id="SSF55729">
    <property type="entry name" value="Acyl-CoA N-acyltransferases (Nat)"/>
    <property type="match status" value="1"/>
</dbReference>
<dbReference type="KEGG" id="bgm:CAL15_23810"/>
<accession>A0A1W6ZIK4</accession>
<evidence type="ECO:0000313" key="2">
    <source>
        <dbReference type="EMBL" id="ARP97132.1"/>
    </source>
</evidence>
<dbReference type="Gene3D" id="3.40.630.30">
    <property type="match status" value="1"/>
</dbReference>
<proteinExistence type="predicted"/>
<organism evidence="2 3">
    <name type="scientific">Bordetella genomosp. 13</name>
    <dbReference type="NCBI Taxonomy" id="463040"/>
    <lineage>
        <taxon>Bacteria</taxon>
        <taxon>Pseudomonadati</taxon>
        <taxon>Pseudomonadota</taxon>
        <taxon>Betaproteobacteria</taxon>
        <taxon>Burkholderiales</taxon>
        <taxon>Alcaligenaceae</taxon>
        <taxon>Bordetella</taxon>
    </lineage>
</organism>